<dbReference type="InterPro" id="IPR050250">
    <property type="entry name" value="Macrolide_Exporter_MacB"/>
</dbReference>
<dbReference type="InterPro" id="IPR025857">
    <property type="entry name" value="MacB_PCD"/>
</dbReference>
<evidence type="ECO:0000256" key="6">
    <source>
        <dbReference type="SAM" id="Phobius"/>
    </source>
</evidence>
<feature type="transmembrane region" description="Helical" evidence="6">
    <location>
        <begin position="428"/>
        <end position="451"/>
    </location>
</feature>
<feature type="transmembrane region" description="Helical" evidence="6">
    <location>
        <begin position="21"/>
        <end position="43"/>
    </location>
</feature>
<dbReference type="OrthoDB" id="1109446at2"/>
<dbReference type="Pfam" id="PF12704">
    <property type="entry name" value="MacB_PCD"/>
    <property type="match status" value="1"/>
</dbReference>
<keyword evidence="2" id="KW-1003">Cell membrane</keyword>
<evidence type="ECO:0000259" key="8">
    <source>
        <dbReference type="Pfam" id="PF12704"/>
    </source>
</evidence>
<protein>
    <submittedName>
        <fullName evidence="9">ABC transporter permease</fullName>
    </submittedName>
</protein>
<dbReference type="AlphaFoldDB" id="A0A425Y7K5"/>
<dbReference type="PANTHER" id="PTHR30572">
    <property type="entry name" value="MEMBRANE COMPONENT OF TRANSPORTER-RELATED"/>
    <property type="match status" value="1"/>
</dbReference>
<evidence type="ECO:0000259" key="7">
    <source>
        <dbReference type="Pfam" id="PF02687"/>
    </source>
</evidence>
<dbReference type="Pfam" id="PF02687">
    <property type="entry name" value="FtsX"/>
    <property type="match status" value="2"/>
</dbReference>
<dbReference type="GO" id="GO:0005886">
    <property type="term" value="C:plasma membrane"/>
    <property type="evidence" value="ECO:0007669"/>
    <property type="project" value="UniProtKB-SubCell"/>
</dbReference>
<feature type="transmembrane region" description="Helical" evidence="6">
    <location>
        <begin position="346"/>
        <end position="366"/>
    </location>
</feature>
<keyword evidence="5 6" id="KW-0472">Membrane</keyword>
<dbReference type="PANTHER" id="PTHR30572:SF18">
    <property type="entry name" value="ABC-TYPE MACROLIDE FAMILY EXPORT SYSTEM PERMEASE COMPONENT 2"/>
    <property type="match status" value="1"/>
</dbReference>
<dbReference type="EMBL" id="QQWG01000001">
    <property type="protein sequence ID" value="RRG24501.1"/>
    <property type="molecule type" value="Genomic_DNA"/>
</dbReference>
<keyword evidence="4 6" id="KW-1133">Transmembrane helix</keyword>
<dbReference type="GO" id="GO:0022857">
    <property type="term" value="F:transmembrane transporter activity"/>
    <property type="evidence" value="ECO:0007669"/>
    <property type="project" value="TreeGrafter"/>
</dbReference>
<feature type="domain" description="ABC3 transporter permease C-terminal" evidence="7">
    <location>
        <begin position="295"/>
        <end position="410"/>
    </location>
</feature>
<dbReference type="InterPro" id="IPR003838">
    <property type="entry name" value="ABC3_permease_C"/>
</dbReference>
<feature type="transmembrane region" description="Helical" evidence="6">
    <location>
        <begin position="715"/>
        <end position="734"/>
    </location>
</feature>
<comment type="caution">
    <text evidence="9">The sequence shown here is derived from an EMBL/GenBank/DDBJ whole genome shotgun (WGS) entry which is preliminary data.</text>
</comment>
<feature type="domain" description="MacB-like periplasmic core" evidence="8">
    <location>
        <begin position="21"/>
        <end position="240"/>
    </location>
</feature>
<evidence type="ECO:0000313" key="9">
    <source>
        <dbReference type="EMBL" id="RRG24501.1"/>
    </source>
</evidence>
<feature type="transmembrane region" description="Helical" evidence="6">
    <location>
        <begin position="749"/>
        <end position="769"/>
    </location>
</feature>
<feature type="transmembrane region" description="Helical" evidence="6">
    <location>
        <begin position="663"/>
        <end position="687"/>
    </location>
</feature>
<feature type="transmembrane region" description="Helical" evidence="6">
    <location>
        <begin position="292"/>
        <end position="311"/>
    </location>
</feature>
<sequence>MNWSINLKLSIRSILMNKVQSIISILGLGIGLGCVFLLSLLYIHENSFDNYIPKKENLYRVLQGSESLTSYPLGSTVQAEIPLVDNYFRYFQDSDVELKNAQNDLVKDKRFAYADTSLFACLGIRIIQGYASRSEREICISASTANRYFKKVNPINEILQVKINNQFLSLTVCGVYEDFPQNSRLYPNFICHLDLIIESIGRSQRHLEEYRRSSESFKDWDHFLFETYLLLNEKSEPENVLRHMQTYKNKTVNETRKEQDYDLQLVTDIYLQSSDLNERIETRKGNPTQLKYLLVISLFILLIAIVNYVFLTKAKMENRLKDFGVQKAMGASIKCILKQVLLESNMLSVISLLPATLVVILGFPFINETLECTLNVDVFMIWQSWLLLFLVVIVTGSISGIIIGLTITRRSSVDLIKGIKLNSSKRKGWTNSVLSIHFAIFIILVTGVLTIKKQLHYAQTSSKNIETENIIICELNSRELSKKHQSITNEIEKIPGVISTAGSLLIPPNMTNVSIGFMYENNEVQFDGLLTGKGMLDLLKIEFIDGQDFNEYRKNNIIFNESAAKKYNLKVGEVFNGFKVRGIVKDFNGHSFHSQVEPMVILQQHPQNMSLLAIKTTGLNNDEIRKKMAEFFKKISPDVIVNIYTLTDQVKQFYKKEQQQIQLISAFSLLAIVLSIMGLLGMVLNTISRKTKEIGIRKVNGAKTYQIITMLNKDFLKWVVFAFVVAFPIAWYVMDKWLANFAYKIELSWWIFALAGIIAMGIALLTVSIQSWRAATRNPVESLRYE</sequence>
<reference evidence="9 10" key="1">
    <citation type="submission" date="2018-07" db="EMBL/GenBank/DDBJ databases">
        <title>Draft genome sequence of Ancylomarina sp. M1P.</title>
        <authorList>
            <person name="Yadav S."/>
            <person name="Villanueva L."/>
            <person name="Damste J.S.S."/>
        </authorList>
    </citation>
    <scope>NUCLEOTIDE SEQUENCE [LARGE SCALE GENOMIC DNA]</scope>
    <source>
        <strain evidence="9 10">M1P</strain>
    </source>
</reference>
<evidence type="ECO:0000256" key="2">
    <source>
        <dbReference type="ARBA" id="ARBA00022475"/>
    </source>
</evidence>
<dbReference type="Proteomes" id="UP000285794">
    <property type="component" value="Unassembled WGS sequence"/>
</dbReference>
<feature type="transmembrane region" description="Helical" evidence="6">
    <location>
        <begin position="386"/>
        <end position="407"/>
    </location>
</feature>
<organism evidence="9 10">
    <name type="scientific">Ancylomarina euxinus</name>
    <dbReference type="NCBI Taxonomy" id="2283627"/>
    <lineage>
        <taxon>Bacteria</taxon>
        <taxon>Pseudomonadati</taxon>
        <taxon>Bacteroidota</taxon>
        <taxon>Bacteroidia</taxon>
        <taxon>Marinilabiliales</taxon>
        <taxon>Marinifilaceae</taxon>
        <taxon>Ancylomarina</taxon>
    </lineage>
</organism>
<evidence type="ECO:0000256" key="3">
    <source>
        <dbReference type="ARBA" id="ARBA00022692"/>
    </source>
</evidence>
<keyword evidence="10" id="KW-1185">Reference proteome</keyword>
<keyword evidence="3 6" id="KW-0812">Transmembrane</keyword>
<feature type="domain" description="ABC3 transporter permease C-terminal" evidence="7">
    <location>
        <begin position="666"/>
        <end position="779"/>
    </location>
</feature>
<accession>A0A425Y7K5</accession>
<proteinExistence type="predicted"/>
<name>A0A425Y7K5_9BACT</name>
<evidence type="ECO:0000256" key="5">
    <source>
        <dbReference type="ARBA" id="ARBA00023136"/>
    </source>
</evidence>
<evidence type="ECO:0000256" key="4">
    <source>
        <dbReference type="ARBA" id="ARBA00022989"/>
    </source>
</evidence>
<evidence type="ECO:0000256" key="1">
    <source>
        <dbReference type="ARBA" id="ARBA00004651"/>
    </source>
</evidence>
<gene>
    <name evidence="9" type="ORF">DWB61_00335</name>
</gene>
<comment type="subcellular location">
    <subcellularLocation>
        <location evidence="1">Cell membrane</location>
        <topology evidence="1">Multi-pass membrane protein</topology>
    </subcellularLocation>
</comment>
<dbReference type="RefSeq" id="WP_125028790.1">
    <property type="nucleotide sequence ID" value="NZ_JAPXVP010000001.1"/>
</dbReference>
<evidence type="ECO:0000313" key="10">
    <source>
        <dbReference type="Proteomes" id="UP000285794"/>
    </source>
</evidence>